<protein>
    <submittedName>
        <fullName evidence="6">Thioredoxin-like protein</fullName>
    </submittedName>
</protein>
<feature type="region of interest" description="Disordered" evidence="3">
    <location>
        <begin position="186"/>
        <end position="220"/>
    </location>
</feature>
<evidence type="ECO:0000259" key="5">
    <source>
        <dbReference type="PROSITE" id="PS51352"/>
    </source>
</evidence>
<dbReference type="NCBIfam" id="TIGR01068">
    <property type="entry name" value="thioredoxin"/>
    <property type="match status" value="1"/>
</dbReference>
<keyword evidence="4" id="KW-1133">Transmembrane helix</keyword>
<dbReference type="InterPro" id="IPR036249">
    <property type="entry name" value="Thioredoxin-like_sf"/>
</dbReference>
<organism evidence="6 7">
    <name type="scientific">Schizothecium vesticola</name>
    <dbReference type="NCBI Taxonomy" id="314040"/>
    <lineage>
        <taxon>Eukaryota</taxon>
        <taxon>Fungi</taxon>
        <taxon>Dikarya</taxon>
        <taxon>Ascomycota</taxon>
        <taxon>Pezizomycotina</taxon>
        <taxon>Sordariomycetes</taxon>
        <taxon>Sordariomycetidae</taxon>
        <taxon>Sordariales</taxon>
        <taxon>Schizotheciaceae</taxon>
        <taxon>Schizothecium</taxon>
    </lineage>
</organism>
<dbReference type="PROSITE" id="PS51352">
    <property type="entry name" value="THIOREDOXIN_2"/>
    <property type="match status" value="1"/>
</dbReference>
<dbReference type="Pfam" id="PF00085">
    <property type="entry name" value="Thioredoxin"/>
    <property type="match status" value="1"/>
</dbReference>
<gene>
    <name evidence="6" type="ORF">B0T18DRAFT_406194</name>
</gene>
<evidence type="ECO:0000313" key="6">
    <source>
        <dbReference type="EMBL" id="KAK0749277.1"/>
    </source>
</evidence>
<reference evidence="6" key="1">
    <citation type="submission" date="2023-06" db="EMBL/GenBank/DDBJ databases">
        <title>Genome-scale phylogeny and comparative genomics of the fungal order Sordariales.</title>
        <authorList>
            <consortium name="Lawrence Berkeley National Laboratory"/>
            <person name="Hensen N."/>
            <person name="Bonometti L."/>
            <person name="Westerberg I."/>
            <person name="Brannstrom I.O."/>
            <person name="Guillou S."/>
            <person name="Cros-Aarteil S."/>
            <person name="Calhoun S."/>
            <person name="Haridas S."/>
            <person name="Kuo A."/>
            <person name="Mondo S."/>
            <person name="Pangilinan J."/>
            <person name="Riley R."/>
            <person name="LaButti K."/>
            <person name="Andreopoulos B."/>
            <person name="Lipzen A."/>
            <person name="Chen C."/>
            <person name="Yanf M."/>
            <person name="Daum C."/>
            <person name="Ng V."/>
            <person name="Clum A."/>
            <person name="Steindorff A."/>
            <person name="Ohm R."/>
            <person name="Martin F."/>
            <person name="Silar P."/>
            <person name="Natvig D."/>
            <person name="Lalanne C."/>
            <person name="Gautier V."/>
            <person name="Ament-velasquez S.L."/>
            <person name="Kruys A."/>
            <person name="Hutchinson M.I."/>
            <person name="Powell A.J."/>
            <person name="Barry K."/>
            <person name="Miller A.N."/>
            <person name="Grigoriev I.V."/>
            <person name="Debuchy R."/>
            <person name="Gladieux P."/>
            <person name="Thoren M.H."/>
            <person name="Johannesson H."/>
        </authorList>
    </citation>
    <scope>NUCLEOTIDE SEQUENCE</scope>
    <source>
        <strain evidence="6">SMH3187-1</strain>
    </source>
</reference>
<dbReference type="InterPro" id="IPR017937">
    <property type="entry name" value="Thioredoxin_CS"/>
</dbReference>
<dbReference type="EMBL" id="JAUKUD010000003">
    <property type="protein sequence ID" value="KAK0749277.1"/>
    <property type="molecule type" value="Genomic_DNA"/>
</dbReference>
<comment type="similarity">
    <text evidence="1">Belongs to the thioredoxin family.</text>
</comment>
<dbReference type="PANTHER" id="PTHR46115">
    <property type="entry name" value="THIOREDOXIN-LIKE PROTEIN 1"/>
    <property type="match status" value="1"/>
</dbReference>
<dbReference type="AlphaFoldDB" id="A0AA40F163"/>
<dbReference type="CDD" id="cd02947">
    <property type="entry name" value="TRX_family"/>
    <property type="match status" value="1"/>
</dbReference>
<dbReference type="SUPFAM" id="SSF52833">
    <property type="entry name" value="Thioredoxin-like"/>
    <property type="match status" value="1"/>
</dbReference>
<dbReference type="PROSITE" id="PS00194">
    <property type="entry name" value="THIOREDOXIN_1"/>
    <property type="match status" value="1"/>
</dbReference>
<dbReference type="PRINTS" id="PR00421">
    <property type="entry name" value="THIOREDOXIN"/>
</dbReference>
<evidence type="ECO:0000256" key="4">
    <source>
        <dbReference type="SAM" id="Phobius"/>
    </source>
</evidence>
<evidence type="ECO:0000256" key="3">
    <source>
        <dbReference type="SAM" id="MobiDB-lite"/>
    </source>
</evidence>
<dbReference type="Gene3D" id="3.40.30.10">
    <property type="entry name" value="Glutaredoxin"/>
    <property type="match status" value="1"/>
</dbReference>
<name>A0AA40F163_9PEZI</name>
<keyword evidence="4" id="KW-0812">Transmembrane</keyword>
<proteinExistence type="inferred from homology"/>
<sequence>MSPTVKIGSSGQWRQVVGSSGIVIADFYADWCGPCKMIAPTFESLSTKYSKPNKITFCKIDVDSQQEVAQQYSVRAMPTFLVLHNGSVIDTIQGANPPALTAAVEKGVKLAGASAGAVFSAGGHRLGGAGVGPRQTGGIGAGVGTALAKARNWSLAGMIHWIVAFFGLYFTSLITLDPYKAAENSSYNVKSPPKKLAPGQAPGQRSATRPAFKTMSDLGS</sequence>
<keyword evidence="4" id="KW-0472">Membrane</keyword>
<comment type="caution">
    <text evidence="6">The sequence shown here is derived from an EMBL/GenBank/DDBJ whole genome shotgun (WGS) entry which is preliminary data.</text>
</comment>
<feature type="transmembrane region" description="Helical" evidence="4">
    <location>
        <begin position="158"/>
        <end position="176"/>
    </location>
</feature>
<dbReference type="Proteomes" id="UP001172155">
    <property type="component" value="Unassembled WGS sequence"/>
</dbReference>
<keyword evidence="2" id="KW-1015">Disulfide bond</keyword>
<dbReference type="GO" id="GO:0015035">
    <property type="term" value="F:protein-disulfide reductase activity"/>
    <property type="evidence" value="ECO:0007669"/>
    <property type="project" value="InterPro"/>
</dbReference>
<dbReference type="InterPro" id="IPR013766">
    <property type="entry name" value="Thioredoxin_domain"/>
</dbReference>
<keyword evidence="7" id="KW-1185">Reference proteome</keyword>
<feature type="domain" description="Thioredoxin" evidence="5">
    <location>
        <begin position="1"/>
        <end position="109"/>
    </location>
</feature>
<evidence type="ECO:0000313" key="7">
    <source>
        <dbReference type="Proteomes" id="UP001172155"/>
    </source>
</evidence>
<accession>A0AA40F163</accession>
<evidence type="ECO:0000256" key="2">
    <source>
        <dbReference type="ARBA" id="ARBA00023157"/>
    </source>
</evidence>
<dbReference type="InterPro" id="IPR005746">
    <property type="entry name" value="Thioredoxin"/>
</dbReference>
<evidence type="ECO:0000256" key="1">
    <source>
        <dbReference type="ARBA" id="ARBA00008987"/>
    </source>
</evidence>